<evidence type="ECO:0008006" key="3">
    <source>
        <dbReference type="Google" id="ProtNLM"/>
    </source>
</evidence>
<gene>
    <name evidence="1" type="ORF">CEXT_668721</name>
</gene>
<dbReference type="EMBL" id="BPLR01015589">
    <property type="protein sequence ID" value="GIY77212.1"/>
    <property type="molecule type" value="Genomic_DNA"/>
</dbReference>
<protein>
    <recommendedName>
        <fullName evidence="3">Ribosomal protein S14</fullName>
    </recommendedName>
</protein>
<dbReference type="AlphaFoldDB" id="A0AAV4W3A9"/>
<keyword evidence="2" id="KW-1185">Reference proteome</keyword>
<evidence type="ECO:0000313" key="1">
    <source>
        <dbReference type="EMBL" id="GIY77212.1"/>
    </source>
</evidence>
<name>A0AAV4W3A9_CAEEX</name>
<sequence>MPVIRTNHSKWYLSKEKIRRRPLPALHSQDRLTSSTPLFWKPSWDCQIAPFLLSQPRIVHVTGMLAREAGIGHVKRSAIGMHFPPLMKKR</sequence>
<dbReference type="Proteomes" id="UP001054945">
    <property type="component" value="Unassembled WGS sequence"/>
</dbReference>
<proteinExistence type="predicted"/>
<reference evidence="1 2" key="1">
    <citation type="submission" date="2021-06" db="EMBL/GenBank/DDBJ databases">
        <title>Caerostris extrusa draft genome.</title>
        <authorList>
            <person name="Kono N."/>
            <person name="Arakawa K."/>
        </authorList>
    </citation>
    <scope>NUCLEOTIDE SEQUENCE [LARGE SCALE GENOMIC DNA]</scope>
</reference>
<organism evidence="1 2">
    <name type="scientific">Caerostris extrusa</name>
    <name type="common">Bark spider</name>
    <name type="synonym">Caerostris bankana</name>
    <dbReference type="NCBI Taxonomy" id="172846"/>
    <lineage>
        <taxon>Eukaryota</taxon>
        <taxon>Metazoa</taxon>
        <taxon>Ecdysozoa</taxon>
        <taxon>Arthropoda</taxon>
        <taxon>Chelicerata</taxon>
        <taxon>Arachnida</taxon>
        <taxon>Araneae</taxon>
        <taxon>Araneomorphae</taxon>
        <taxon>Entelegynae</taxon>
        <taxon>Araneoidea</taxon>
        <taxon>Araneidae</taxon>
        <taxon>Caerostris</taxon>
    </lineage>
</organism>
<evidence type="ECO:0000313" key="2">
    <source>
        <dbReference type="Proteomes" id="UP001054945"/>
    </source>
</evidence>
<comment type="caution">
    <text evidence="1">The sequence shown here is derived from an EMBL/GenBank/DDBJ whole genome shotgun (WGS) entry which is preliminary data.</text>
</comment>
<accession>A0AAV4W3A9</accession>